<organism evidence="5 6">
    <name type="scientific">Oedothorax gibbosus</name>
    <dbReference type="NCBI Taxonomy" id="931172"/>
    <lineage>
        <taxon>Eukaryota</taxon>
        <taxon>Metazoa</taxon>
        <taxon>Ecdysozoa</taxon>
        <taxon>Arthropoda</taxon>
        <taxon>Chelicerata</taxon>
        <taxon>Arachnida</taxon>
        <taxon>Araneae</taxon>
        <taxon>Araneomorphae</taxon>
        <taxon>Entelegynae</taxon>
        <taxon>Araneoidea</taxon>
        <taxon>Linyphiidae</taxon>
        <taxon>Erigoninae</taxon>
        <taxon>Oedothorax</taxon>
    </lineage>
</organism>
<dbReference type="InterPro" id="IPR032675">
    <property type="entry name" value="LRR_dom_sf"/>
</dbReference>
<dbReference type="EMBL" id="JAFNEN010000127">
    <property type="protein sequence ID" value="KAG8193184.1"/>
    <property type="molecule type" value="Genomic_DNA"/>
</dbReference>
<dbReference type="SUPFAM" id="SSF52058">
    <property type="entry name" value="L domain-like"/>
    <property type="match status" value="1"/>
</dbReference>
<dbReference type="Pfam" id="PF13855">
    <property type="entry name" value="LRR_8"/>
    <property type="match status" value="1"/>
</dbReference>
<dbReference type="InterPro" id="IPR001611">
    <property type="entry name" value="Leu-rich_rpt"/>
</dbReference>
<feature type="chain" id="PRO_5043451058" evidence="4">
    <location>
        <begin position="19"/>
        <end position="320"/>
    </location>
</feature>
<dbReference type="Gene3D" id="3.80.10.10">
    <property type="entry name" value="Ribonuclease Inhibitor"/>
    <property type="match status" value="1"/>
</dbReference>
<sequence>MNLGIVFLVLFSVVGSLGICPPYSQHSPCTCRTITDRIGEDFSILTCEGLQSEDELLGVLEPTRGVPMFELELVNTSLRYIPHDAFKETTYQVLSIRDSRISALSDLDVAFAGLEDHLHLIEVINCSYTSSWDWTQLGNLQHLLEIQVVDSELIDVTKGLASIQHLDMEAFAFHRNNIQRLADEAFAKFTNLERLALDNNFLTEVKRSMFPKPARLLKILGLSYNLLETFPADMFRDMPSLKTLYLTGNPFHTLDEVVFKPVWRQLHLVLFHDTRLSCDCRITWLAQEDNSRKYIHGQCHGPTNFRGRNIHSVQAHELWC</sequence>
<keyword evidence="1" id="KW-0433">Leucine-rich repeat</keyword>
<evidence type="ECO:0000256" key="3">
    <source>
        <dbReference type="ARBA" id="ARBA00022737"/>
    </source>
</evidence>
<dbReference type="PANTHER" id="PTHR24369">
    <property type="entry name" value="ANTIGEN BSP, PUTATIVE-RELATED"/>
    <property type="match status" value="1"/>
</dbReference>
<protein>
    <submittedName>
        <fullName evidence="5">Uncharacterized protein</fullName>
    </submittedName>
</protein>
<dbReference type="GO" id="GO:0005886">
    <property type="term" value="C:plasma membrane"/>
    <property type="evidence" value="ECO:0007669"/>
    <property type="project" value="TreeGrafter"/>
</dbReference>
<name>A0AAV6V957_9ARAC</name>
<dbReference type="Proteomes" id="UP000827092">
    <property type="component" value="Unassembled WGS sequence"/>
</dbReference>
<keyword evidence="3" id="KW-0677">Repeat</keyword>
<dbReference type="SMART" id="SM00369">
    <property type="entry name" value="LRR_TYP"/>
    <property type="match status" value="4"/>
</dbReference>
<dbReference type="InterPro" id="IPR050541">
    <property type="entry name" value="LRR_TM_domain-containing"/>
</dbReference>
<proteinExistence type="predicted"/>
<evidence type="ECO:0000256" key="2">
    <source>
        <dbReference type="ARBA" id="ARBA00022729"/>
    </source>
</evidence>
<keyword evidence="2 4" id="KW-0732">Signal</keyword>
<evidence type="ECO:0000256" key="4">
    <source>
        <dbReference type="SAM" id="SignalP"/>
    </source>
</evidence>
<keyword evidence="6" id="KW-1185">Reference proteome</keyword>
<evidence type="ECO:0000313" key="5">
    <source>
        <dbReference type="EMBL" id="KAG8193184.1"/>
    </source>
</evidence>
<accession>A0AAV6V957</accession>
<feature type="signal peptide" evidence="4">
    <location>
        <begin position="1"/>
        <end position="18"/>
    </location>
</feature>
<comment type="caution">
    <text evidence="5">The sequence shown here is derived from an EMBL/GenBank/DDBJ whole genome shotgun (WGS) entry which is preliminary data.</text>
</comment>
<dbReference type="AlphaFoldDB" id="A0AAV6V957"/>
<dbReference type="PANTHER" id="PTHR24369:SF210">
    <property type="entry name" value="CHAOPTIN-RELATED"/>
    <property type="match status" value="1"/>
</dbReference>
<reference evidence="5 6" key="1">
    <citation type="journal article" date="2022" name="Nat. Ecol. Evol.">
        <title>A masculinizing supergene underlies an exaggerated male reproductive morph in a spider.</title>
        <authorList>
            <person name="Hendrickx F."/>
            <person name="De Corte Z."/>
            <person name="Sonet G."/>
            <person name="Van Belleghem S.M."/>
            <person name="Kostlbacher S."/>
            <person name="Vangestel C."/>
        </authorList>
    </citation>
    <scope>NUCLEOTIDE SEQUENCE [LARGE SCALE GENOMIC DNA]</scope>
    <source>
        <strain evidence="5">W744_W776</strain>
    </source>
</reference>
<dbReference type="InterPro" id="IPR003591">
    <property type="entry name" value="Leu-rich_rpt_typical-subtyp"/>
</dbReference>
<evidence type="ECO:0000256" key="1">
    <source>
        <dbReference type="ARBA" id="ARBA00022614"/>
    </source>
</evidence>
<evidence type="ECO:0000313" key="6">
    <source>
        <dbReference type="Proteomes" id="UP000827092"/>
    </source>
</evidence>
<gene>
    <name evidence="5" type="ORF">JTE90_005535</name>
</gene>